<name>A0AC61MXV3_9FIRM</name>
<keyword evidence="2" id="KW-1185">Reference proteome</keyword>
<evidence type="ECO:0000313" key="1">
    <source>
        <dbReference type="EMBL" id="QUC67716.1"/>
    </source>
</evidence>
<accession>A0AC61MXV3</accession>
<dbReference type="Proteomes" id="UP000682782">
    <property type="component" value="Chromosome"/>
</dbReference>
<reference evidence="1" key="1">
    <citation type="submission" date="2021-01" db="EMBL/GenBank/DDBJ databases">
        <title>Complete genome sequence of Clostridiales bacterium R-7.</title>
        <authorList>
            <person name="Mahoney-Kurpe S.C."/>
            <person name="Palevich N."/>
            <person name="Koike S."/>
            <person name="Moon C.D."/>
            <person name="Attwood G.T."/>
        </authorList>
    </citation>
    <scope>NUCLEOTIDE SEQUENCE</scope>
    <source>
        <strain evidence="1">R-7</strain>
    </source>
</reference>
<proteinExistence type="predicted"/>
<protein>
    <submittedName>
        <fullName evidence="1">Uncharacterized protein</fullName>
    </submittedName>
</protein>
<evidence type="ECO:0000313" key="2">
    <source>
        <dbReference type="Proteomes" id="UP000682782"/>
    </source>
</evidence>
<gene>
    <name evidence="1" type="ORF">JYE49_03150</name>
</gene>
<dbReference type="EMBL" id="CP068393">
    <property type="protein sequence ID" value="QUC67716.1"/>
    <property type="molecule type" value="Genomic_DNA"/>
</dbReference>
<sequence length="145" mass="16614">MNDEPFPYMDILSLPHHQSATRPHMSLHDRAAQFAPFAALSGYEEMVDEEARITDREISLGESEQDLLDEQFRRLSEMLSAGQRPQVSVMVFIPDQHKAGGRYETVTGHARRIEPVEKRLIILNDDFPAKQLALDMTRILDLLIQ</sequence>
<organism evidence="1 2">
    <name type="scientific">Aristaeella hokkaidonensis</name>
    <dbReference type="NCBI Taxonomy" id="3046382"/>
    <lineage>
        <taxon>Bacteria</taxon>
        <taxon>Bacillati</taxon>
        <taxon>Bacillota</taxon>
        <taxon>Clostridia</taxon>
        <taxon>Eubacteriales</taxon>
        <taxon>Aristaeellaceae</taxon>
        <taxon>Aristaeella</taxon>
    </lineage>
</organism>